<sequence length="140" mass="14669">MAAGEHATAPIRIDGTGRGVTVTVDRAFCNRLTVHRPDADVTYQPGVDVDGNPVAPADLDGGYGARAAERALGRGITIDLGLPLERFGYFKDQPLGAAEVDLGQVTIAADGTVTWNGERLDDPAQNAIAAACARLEREGR</sequence>
<dbReference type="AlphaFoldDB" id="I3TM03"/>
<name>I3TM03_TISMK</name>
<keyword evidence="2" id="KW-1185">Reference proteome</keyword>
<dbReference type="HOGENOM" id="CLU_1834283_0_0_5"/>
<dbReference type="eggNOG" id="ENOG503353E">
    <property type="taxonomic scope" value="Bacteria"/>
</dbReference>
<reference evidence="1 2" key="1">
    <citation type="journal article" date="2012" name="J. Am. Chem. Soc.">
        <title>Bacterial biosynthesis and maturation of the didemnin anti-cancer agents.</title>
        <authorList>
            <person name="Xu Y."/>
            <person name="Kersten R.D."/>
            <person name="Nam S.J."/>
            <person name="Lu L."/>
            <person name="Al-Suwailem A.M."/>
            <person name="Zheng H."/>
            <person name="Fenical W."/>
            <person name="Dorrestein P.C."/>
            <person name="Moore B.S."/>
            <person name="Qian P.Y."/>
        </authorList>
    </citation>
    <scope>NUCLEOTIDE SEQUENCE [LARGE SCALE GENOMIC DNA]</scope>
    <source>
        <strain evidence="1 2">KA081020-065</strain>
    </source>
</reference>
<evidence type="ECO:0000313" key="1">
    <source>
        <dbReference type="EMBL" id="AFK53791.1"/>
    </source>
</evidence>
<proteinExistence type="predicted"/>
<dbReference type="KEGG" id="tmo:TMO_1953"/>
<dbReference type="EMBL" id="CP003236">
    <property type="protein sequence ID" value="AFK53791.1"/>
    <property type="molecule type" value="Genomic_DNA"/>
</dbReference>
<protein>
    <submittedName>
        <fullName evidence="1">Uncharacterized protein</fullName>
    </submittedName>
</protein>
<dbReference type="Proteomes" id="UP000005258">
    <property type="component" value="Chromosome"/>
</dbReference>
<gene>
    <name evidence="1" type="ordered locus">TMO_1953</name>
</gene>
<accession>I3TM03</accession>
<organism evidence="1 2">
    <name type="scientific">Tistrella mobilis (strain KA081020-065)</name>
    <dbReference type="NCBI Taxonomy" id="1110502"/>
    <lineage>
        <taxon>Bacteria</taxon>
        <taxon>Pseudomonadati</taxon>
        <taxon>Pseudomonadota</taxon>
        <taxon>Alphaproteobacteria</taxon>
        <taxon>Geminicoccales</taxon>
        <taxon>Geminicoccaceae</taxon>
        <taxon>Tistrella</taxon>
    </lineage>
</organism>
<evidence type="ECO:0000313" key="2">
    <source>
        <dbReference type="Proteomes" id="UP000005258"/>
    </source>
</evidence>